<evidence type="ECO:0000313" key="3">
    <source>
        <dbReference type="EMBL" id="MDO7877532.1"/>
    </source>
</evidence>
<proteinExistence type="predicted"/>
<organism evidence="3 4">
    <name type="scientific">Hymenobacter aranciens</name>
    <dbReference type="NCBI Taxonomy" id="3063996"/>
    <lineage>
        <taxon>Bacteria</taxon>
        <taxon>Pseudomonadati</taxon>
        <taxon>Bacteroidota</taxon>
        <taxon>Cytophagia</taxon>
        <taxon>Cytophagales</taxon>
        <taxon>Hymenobacteraceae</taxon>
        <taxon>Hymenobacter</taxon>
    </lineage>
</organism>
<sequence>MNRYLDSSLESAQLDCPECQMPVRYFDVQGSSFYICPHCHTYFEYEGEKRPKVFSKYDGPVPADARLLPVGTQGTLRGRECRVVGIIQRTEQKYPVNWVEFQLFFPDKKEYQQLAVFEGHWMLVWPIKERYRHGSGQVLQIGDEVFRLFNRYRTRVLWAAGEFDWNIQKDQTVDISEYIAPPQLVVHEQGQWYRGEHLEPKEVKKAFDLSASLPYREGVGAIQPNPVANWPVLRALTLATLALLLLFQLGKGLVKPSRDLVIQDFSAPIDSSTANGTGRVLVGRSFELKEEAALQIDLRTNLDNQWLELPVSLVNETTGRGFEFTKTIEYYHGYEGGENWNEGDISGDAVLERVPAGRYHLNLYPISGGTTGSNAPPLSLQVTVTENPTLWSNFWVTALLLLLFPAVQWFRRTRFETNRWEDSDFAP</sequence>
<dbReference type="EMBL" id="JAUQSY010000021">
    <property type="protein sequence ID" value="MDO7877532.1"/>
    <property type="molecule type" value="Genomic_DNA"/>
</dbReference>
<dbReference type="InterPro" id="IPR025235">
    <property type="entry name" value="DUF4178"/>
</dbReference>
<dbReference type="Pfam" id="PF13785">
    <property type="entry name" value="DUF4178"/>
    <property type="match status" value="1"/>
</dbReference>
<dbReference type="RefSeq" id="WP_305008971.1">
    <property type="nucleotide sequence ID" value="NZ_JAUQSY010000021.1"/>
</dbReference>
<keyword evidence="4" id="KW-1185">Reference proteome</keyword>
<protein>
    <submittedName>
        <fullName evidence="3">DUF4178 domain-containing protein</fullName>
    </submittedName>
</protein>
<keyword evidence="1" id="KW-0812">Transmembrane</keyword>
<evidence type="ECO:0000259" key="2">
    <source>
        <dbReference type="Pfam" id="PF13785"/>
    </source>
</evidence>
<dbReference type="Proteomes" id="UP001176429">
    <property type="component" value="Unassembled WGS sequence"/>
</dbReference>
<comment type="caution">
    <text evidence="3">The sequence shown here is derived from an EMBL/GenBank/DDBJ whole genome shotgun (WGS) entry which is preliminary data.</text>
</comment>
<keyword evidence="1" id="KW-1133">Transmembrane helix</keyword>
<accession>A0ABT9BGZ5</accession>
<gene>
    <name evidence="3" type="ORF">Q5H93_22525</name>
</gene>
<name>A0ABT9BGZ5_9BACT</name>
<keyword evidence="1" id="KW-0472">Membrane</keyword>
<evidence type="ECO:0000256" key="1">
    <source>
        <dbReference type="SAM" id="Phobius"/>
    </source>
</evidence>
<feature type="domain" description="DUF4178" evidence="2">
    <location>
        <begin position="70"/>
        <end position="200"/>
    </location>
</feature>
<reference evidence="3" key="1">
    <citation type="submission" date="2023-07" db="EMBL/GenBank/DDBJ databases">
        <authorList>
            <person name="Kim M.K."/>
        </authorList>
    </citation>
    <scope>NUCLEOTIDE SEQUENCE</scope>
    <source>
        <strain evidence="3">ASUV-10-1</strain>
    </source>
</reference>
<evidence type="ECO:0000313" key="4">
    <source>
        <dbReference type="Proteomes" id="UP001176429"/>
    </source>
</evidence>
<feature type="transmembrane region" description="Helical" evidence="1">
    <location>
        <begin position="390"/>
        <end position="410"/>
    </location>
</feature>